<dbReference type="HOGENOM" id="CLU_972075_0_0_5"/>
<name>A9M998_BRUC2</name>
<dbReference type="EMBL" id="CP000872">
    <property type="protein sequence ID" value="ABX63045.1"/>
    <property type="molecule type" value="Genomic_DNA"/>
</dbReference>
<organism evidence="1 2">
    <name type="scientific">Brucella canis (strain ATCC 23365 / NCTC 10854 / RM-666)</name>
    <dbReference type="NCBI Taxonomy" id="483179"/>
    <lineage>
        <taxon>Bacteria</taxon>
        <taxon>Pseudomonadati</taxon>
        <taxon>Pseudomonadota</taxon>
        <taxon>Alphaproteobacteria</taxon>
        <taxon>Hyphomicrobiales</taxon>
        <taxon>Brucellaceae</taxon>
        <taxon>Brucella/Ochrobactrum group</taxon>
        <taxon>Brucella</taxon>
    </lineage>
</organism>
<gene>
    <name evidence="1" type="ordered locus">BCAN_A2057</name>
</gene>
<proteinExistence type="predicted"/>
<dbReference type="AlphaFoldDB" id="A9M998"/>
<dbReference type="PhylomeDB" id="A9M998"/>
<dbReference type="Proteomes" id="UP000001385">
    <property type="component" value="Chromosome I"/>
</dbReference>
<protein>
    <submittedName>
        <fullName evidence="1">Uncharacterized protein</fullName>
    </submittedName>
</protein>
<keyword evidence="2" id="KW-1185">Reference proteome</keyword>
<sequence>MPSVSFPVITRNPSPALQVSPVPGTPDSDATLVTQMDVTVTDEGGNPIPDSSVTFTVKDVRTTSATQTGVFYSASKTPISLAPLTPQDPRSDSRFAQATNKLGVATIFIATNQNPGYLRIFCETNTIRGASAFVYIFDTAFGTELEAPDTDIGPDLSNYTDTTFPVTINNKNTSPNEFIALFLNNKFQNQIAGTNLNENGSALTVANAADLNVGSSSAKPQNNFLYTIRTSNGYLINSKTTLLQLFGPLPTPNPKNQILGPLVDPNGGVINLGSIFIQGNPTDYTTTIDLSKDKTTLADKMSYTLKQNDIVTLHATFQGDF</sequence>
<evidence type="ECO:0000313" key="1">
    <source>
        <dbReference type="EMBL" id="ABX63045.1"/>
    </source>
</evidence>
<dbReference type="KEGG" id="bcs:BCAN_A2057"/>
<reference evidence="1 2" key="1">
    <citation type="submission" date="2007-10" db="EMBL/GenBank/DDBJ databases">
        <title>Brucella canis ATCC 23365 whole genome shotgun sequencing project.</title>
        <authorList>
            <person name="Setubal J.C."/>
            <person name="Bowns C."/>
            <person name="Boyle S."/>
            <person name="Crasta O.R."/>
            <person name="Czar M.J."/>
            <person name="Dharmanolla C."/>
            <person name="Gillespie J.J."/>
            <person name="Kenyon R.W."/>
            <person name="Lu J."/>
            <person name="Mane S."/>
            <person name="Mohapatra S."/>
            <person name="Nagrani S."/>
            <person name="Purkayastha A."/>
            <person name="Rajasimha H.K."/>
            <person name="Shallom J.M."/>
            <person name="Shallom S."/>
            <person name="Shukla M."/>
            <person name="Snyder E.E."/>
            <person name="Sobral B.W."/>
            <person name="Wattam A.R."/>
            <person name="Will R."/>
            <person name="Williams K."/>
            <person name="Yoo H."/>
            <person name="Bruce D."/>
            <person name="Detter C."/>
            <person name="Munk C."/>
            <person name="Brettin T.S."/>
        </authorList>
    </citation>
    <scope>NUCLEOTIDE SEQUENCE [LARGE SCALE GENOMIC DNA]</scope>
    <source>
        <strain evidence="2">ATCC 23365 / NCTC 10854 / RM-666</strain>
    </source>
</reference>
<accession>A9M998</accession>
<evidence type="ECO:0000313" key="2">
    <source>
        <dbReference type="Proteomes" id="UP000001385"/>
    </source>
</evidence>